<evidence type="ECO:0000313" key="1">
    <source>
        <dbReference type="EMBL" id="KAF9473111.1"/>
    </source>
</evidence>
<dbReference type="InterPro" id="IPR036047">
    <property type="entry name" value="F-box-like_dom_sf"/>
</dbReference>
<organism evidence="1 2">
    <name type="scientific">Pholiota conissans</name>
    <dbReference type="NCBI Taxonomy" id="109636"/>
    <lineage>
        <taxon>Eukaryota</taxon>
        <taxon>Fungi</taxon>
        <taxon>Dikarya</taxon>
        <taxon>Basidiomycota</taxon>
        <taxon>Agaricomycotina</taxon>
        <taxon>Agaricomycetes</taxon>
        <taxon>Agaricomycetidae</taxon>
        <taxon>Agaricales</taxon>
        <taxon>Agaricineae</taxon>
        <taxon>Strophariaceae</taxon>
        <taxon>Pholiota</taxon>
    </lineage>
</organism>
<dbReference type="EMBL" id="MU155470">
    <property type="protein sequence ID" value="KAF9473111.1"/>
    <property type="molecule type" value="Genomic_DNA"/>
</dbReference>
<evidence type="ECO:0000313" key="2">
    <source>
        <dbReference type="Proteomes" id="UP000807469"/>
    </source>
</evidence>
<gene>
    <name evidence="1" type="ORF">BDN70DRAFT_412829</name>
</gene>
<dbReference type="Proteomes" id="UP000807469">
    <property type="component" value="Unassembled WGS sequence"/>
</dbReference>
<name>A0A9P5YQ96_9AGAR</name>
<accession>A0A9P5YQ96</accession>
<dbReference type="AlphaFoldDB" id="A0A9P5YQ96"/>
<proteinExistence type="predicted"/>
<keyword evidence="2" id="KW-1185">Reference proteome</keyword>
<reference evidence="1" key="1">
    <citation type="submission" date="2020-11" db="EMBL/GenBank/DDBJ databases">
        <authorList>
            <consortium name="DOE Joint Genome Institute"/>
            <person name="Ahrendt S."/>
            <person name="Riley R."/>
            <person name="Andreopoulos W."/>
            <person name="Labutti K."/>
            <person name="Pangilinan J."/>
            <person name="Ruiz-Duenas F.J."/>
            <person name="Barrasa J.M."/>
            <person name="Sanchez-Garcia M."/>
            <person name="Camarero S."/>
            <person name="Miyauchi S."/>
            <person name="Serrano A."/>
            <person name="Linde D."/>
            <person name="Babiker R."/>
            <person name="Drula E."/>
            <person name="Ayuso-Fernandez I."/>
            <person name="Pacheco R."/>
            <person name="Padilla G."/>
            <person name="Ferreira P."/>
            <person name="Barriuso J."/>
            <person name="Kellner H."/>
            <person name="Castanera R."/>
            <person name="Alfaro M."/>
            <person name="Ramirez L."/>
            <person name="Pisabarro A.G."/>
            <person name="Kuo A."/>
            <person name="Tritt A."/>
            <person name="Lipzen A."/>
            <person name="He G."/>
            <person name="Yan M."/>
            <person name="Ng V."/>
            <person name="Cullen D."/>
            <person name="Martin F."/>
            <person name="Rosso M.-N."/>
            <person name="Henrissat B."/>
            <person name="Hibbett D."/>
            <person name="Martinez A.T."/>
            <person name="Grigoriev I.V."/>
        </authorList>
    </citation>
    <scope>NUCLEOTIDE SEQUENCE</scope>
    <source>
        <strain evidence="1">CIRM-BRFM 674</strain>
    </source>
</reference>
<dbReference type="SUPFAM" id="SSF81383">
    <property type="entry name" value="F-box domain"/>
    <property type="match status" value="1"/>
</dbReference>
<protein>
    <submittedName>
        <fullName evidence="1">Uncharacterized protein</fullName>
    </submittedName>
</protein>
<sequence length="275" mass="31679">MAAQKEERGTRTQHRRQAALALVAFLILSGLDAKCLMCCAMTCRYIYDVVENSPNLRLIIESHFTGFEVSGNTSSTQSFPDNILRTFERCRRAWTSPRWDKSLSLHLENLNMIYFYRSGTLCGQEGNYTEITPLRADSPFSNIATGKTIKRTFQRQFTFREGHNWVDPSQDLLVLVSDNEVPVSFNETRIIRIHLRTLSTDDLHPRAMQPFLRLIVPPNEESNEIHGARVQIARNVLMIHFNTVPQPWNFDKKMRVVIWDWTTSDLVLDSASSTI</sequence>
<comment type="caution">
    <text evidence="1">The sequence shown here is derived from an EMBL/GenBank/DDBJ whole genome shotgun (WGS) entry which is preliminary data.</text>
</comment>
<dbReference type="OrthoDB" id="3174109at2759"/>